<evidence type="ECO:0000256" key="4">
    <source>
        <dbReference type="ARBA" id="ARBA00022692"/>
    </source>
</evidence>
<sequence>MAFLVQQLGLEFFLVLCRIGGCLMILPGIGSSRIPPRVRMLLVITLAAAILPSVTTVTGTTRLAESDNLLRLIATETMIGVIIGFSVRIVVAALEFITSAIAMTIGYGGMLGPAVAESTPQASLGTFISLSALTLLFTLNFHHAVIASLVQSYQLLPIGMGLSAEAVLTRANNLATDGFLLALRLGIPFLAYGIIVNLSVGLVNKLTPQIPIYFMSLPAVLLGGLLLAAFTIQPMLSQFGSGLLALIAR</sequence>
<evidence type="ECO:0000313" key="8">
    <source>
        <dbReference type="EMBL" id="OXT02500.1"/>
    </source>
</evidence>
<feature type="transmembrane region" description="Helical" evidence="7">
    <location>
        <begin position="212"/>
        <end position="232"/>
    </location>
</feature>
<comment type="subcellular location">
    <subcellularLocation>
        <location evidence="1">Cell membrane</location>
        <topology evidence="1">Multi-pass membrane protein</topology>
    </subcellularLocation>
</comment>
<keyword evidence="6 7" id="KW-0472">Membrane</keyword>
<dbReference type="OrthoDB" id="9779817at2"/>
<dbReference type="GO" id="GO:0006605">
    <property type="term" value="P:protein targeting"/>
    <property type="evidence" value="ECO:0007669"/>
    <property type="project" value="InterPro"/>
</dbReference>
<comment type="caution">
    <text evidence="8">The sequence shown here is derived from an EMBL/GenBank/DDBJ whole genome shotgun (WGS) entry which is preliminary data.</text>
</comment>
<feature type="transmembrane region" description="Helical" evidence="7">
    <location>
        <begin position="178"/>
        <end position="200"/>
    </location>
</feature>
<dbReference type="AlphaFoldDB" id="A0A231V2Y5"/>
<evidence type="ECO:0008006" key="10">
    <source>
        <dbReference type="Google" id="ProtNLM"/>
    </source>
</evidence>
<dbReference type="EMBL" id="NBYO01000001">
    <property type="protein sequence ID" value="OXT02500.1"/>
    <property type="molecule type" value="Genomic_DNA"/>
</dbReference>
<gene>
    <name evidence="8" type="ORF">B7H23_06275</name>
</gene>
<dbReference type="Proteomes" id="UP000215405">
    <property type="component" value="Unassembled WGS sequence"/>
</dbReference>
<feature type="transmembrane region" description="Helical" evidence="7">
    <location>
        <begin position="12"/>
        <end position="29"/>
    </location>
</feature>
<evidence type="ECO:0000256" key="5">
    <source>
        <dbReference type="ARBA" id="ARBA00022989"/>
    </source>
</evidence>
<evidence type="ECO:0000256" key="1">
    <source>
        <dbReference type="ARBA" id="ARBA00004651"/>
    </source>
</evidence>
<keyword evidence="3" id="KW-1003">Cell membrane</keyword>
<evidence type="ECO:0000256" key="7">
    <source>
        <dbReference type="SAM" id="Phobius"/>
    </source>
</evidence>
<dbReference type="RefSeq" id="WP_094076455.1">
    <property type="nucleotide sequence ID" value="NZ_NBYO01000001.1"/>
</dbReference>
<dbReference type="PANTHER" id="PTHR30065">
    <property type="entry name" value="FLAGELLAR BIOSYNTHETIC PROTEIN FLIR"/>
    <property type="match status" value="1"/>
</dbReference>
<reference evidence="9" key="1">
    <citation type="journal article" date="2017" name="Int. J. Syst. Evol. Microbiol.">
        <title>Notoacmeibacter marinus gen. nov., sp. nov., isolated from the gut of a limpet and proposal of Notoacmeibacteraceae fam. nov. in the order Rhizobiales of the class Alphaproteobacteria.</title>
        <authorList>
            <person name="Huang Z."/>
            <person name="Guo F."/>
            <person name="Lai Q."/>
        </authorList>
    </citation>
    <scope>NUCLEOTIDE SEQUENCE [LARGE SCALE GENOMIC DNA]</scope>
    <source>
        <strain evidence="9">XMTR2A4</strain>
    </source>
</reference>
<dbReference type="GO" id="GO:0005886">
    <property type="term" value="C:plasma membrane"/>
    <property type="evidence" value="ECO:0007669"/>
    <property type="project" value="UniProtKB-SubCell"/>
</dbReference>
<evidence type="ECO:0000256" key="3">
    <source>
        <dbReference type="ARBA" id="ARBA00022475"/>
    </source>
</evidence>
<evidence type="ECO:0000256" key="6">
    <source>
        <dbReference type="ARBA" id="ARBA00023136"/>
    </source>
</evidence>
<feature type="transmembrane region" description="Helical" evidence="7">
    <location>
        <begin position="41"/>
        <end position="63"/>
    </location>
</feature>
<dbReference type="Pfam" id="PF01311">
    <property type="entry name" value="Bac_export_1"/>
    <property type="match status" value="1"/>
</dbReference>
<feature type="transmembrane region" description="Helical" evidence="7">
    <location>
        <begin position="122"/>
        <end position="141"/>
    </location>
</feature>
<keyword evidence="5 7" id="KW-1133">Transmembrane helix</keyword>
<organism evidence="8 9">
    <name type="scientific">Notoacmeibacter marinus</name>
    <dbReference type="NCBI Taxonomy" id="1876515"/>
    <lineage>
        <taxon>Bacteria</taxon>
        <taxon>Pseudomonadati</taxon>
        <taxon>Pseudomonadota</taxon>
        <taxon>Alphaproteobacteria</taxon>
        <taxon>Hyphomicrobiales</taxon>
        <taxon>Notoacmeibacteraceae</taxon>
        <taxon>Notoacmeibacter</taxon>
    </lineage>
</organism>
<proteinExistence type="inferred from homology"/>
<protein>
    <recommendedName>
        <fullName evidence="10">Flagellar biosynthetic protein FliR</fullName>
    </recommendedName>
</protein>
<keyword evidence="4 7" id="KW-0812">Transmembrane</keyword>
<feature type="transmembrane region" description="Helical" evidence="7">
    <location>
        <begin position="96"/>
        <end position="116"/>
    </location>
</feature>
<name>A0A231V2Y5_9HYPH</name>
<dbReference type="PRINTS" id="PR00953">
    <property type="entry name" value="TYPE3IMRPROT"/>
</dbReference>
<dbReference type="InterPro" id="IPR002010">
    <property type="entry name" value="T3SS_IM_R"/>
</dbReference>
<comment type="similarity">
    <text evidence="2">Belongs to the FliR/MopE/SpaR family.</text>
</comment>
<keyword evidence="9" id="KW-1185">Reference proteome</keyword>
<accession>A0A231V2Y5</accession>
<evidence type="ECO:0000256" key="2">
    <source>
        <dbReference type="ARBA" id="ARBA00009772"/>
    </source>
</evidence>
<dbReference type="PANTHER" id="PTHR30065:SF1">
    <property type="entry name" value="SURFACE PRESENTATION OF ANTIGENS PROTEIN SPAR"/>
    <property type="match status" value="1"/>
</dbReference>
<evidence type="ECO:0000313" key="9">
    <source>
        <dbReference type="Proteomes" id="UP000215405"/>
    </source>
</evidence>